<accession>G7QCG8</accession>
<dbReference type="InterPro" id="IPR006626">
    <property type="entry name" value="PbH1"/>
</dbReference>
<dbReference type="STRING" id="694327.DFW101_0107"/>
<dbReference type="EMBL" id="CM001368">
    <property type="protein sequence ID" value="EHJ46124.1"/>
    <property type="molecule type" value="Genomic_DNA"/>
</dbReference>
<feature type="chain" id="PRO_5003503386" evidence="1">
    <location>
        <begin position="24"/>
        <end position="342"/>
    </location>
</feature>
<sequence length="342" mass="35746">MSLLRRILLAVLGPLLLVEAALAADIQIRPTDAPAGLEARLRSVPPGTVLRIAPGLYPQGIQLSALRGTPAAPIRITADPGGAGMEGWRDKKAKAFGHGAGILLEKSSHVVIEGVTIAGFERGVTLGSCQDVTIKDSTITDVVSYGIMSYRSNGTTIEGNTIERASSEHGIYISDVAARIVITKNTIRDTHINGIHINGAVAGPVISGNRLERTGSFPTKEGGAGLTLIGGTTAPVVEGNRFSHIHGQGITLDAPNATITGNTFEACSWSAILGLPHGTNLRMTDNVFKDTGVIPLQFPPGILGSITASGNRYAANQPVCEVGDGQRKLGLKDWQGMGKDVR</sequence>
<gene>
    <name evidence="3" type="ORF">DFW101_0107</name>
</gene>
<name>G7QCG8_9BACT</name>
<dbReference type="InterPro" id="IPR011050">
    <property type="entry name" value="Pectin_lyase_fold/virulence"/>
</dbReference>
<proteinExistence type="predicted"/>
<organism evidence="3 4">
    <name type="scientific">Solidesulfovibrio carbinoliphilus subsp. oakridgensis</name>
    <dbReference type="NCBI Taxonomy" id="694327"/>
    <lineage>
        <taxon>Bacteria</taxon>
        <taxon>Pseudomonadati</taxon>
        <taxon>Thermodesulfobacteriota</taxon>
        <taxon>Desulfovibrionia</taxon>
        <taxon>Desulfovibrionales</taxon>
        <taxon>Desulfovibrionaceae</taxon>
        <taxon>Solidesulfovibrio</taxon>
    </lineage>
</organism>
<dbReference type="Proteomes" id="UP000004662">
    <property type="component" value="Chromosome"/>
</dbReference>
<dbReference type="InterPro" id="IPR012334">
    <property type="entry name" value="Pectin_lyas_fold"/>
</dbReference>
<dbReference type="eggNOG" id="COG5434">
    <property type="taxonomic scope" value="Bacteria"/>
</dbReference>
<keyword evidence="4" id="KW-1185">Reference proteome</keyword>
<dbReference type="AlphaFoldDB" id="G7QCG8"/>
<dbReference type="RefSeq" id="WP_009179582.1">
    <property type="nucleotide sequence ID" value="NZ_CM001368.1"/>
</dbReference>
<evidence type="ECO:0000259" key="2">
    <source>
        <dbReference type="Pfam" id="PF13229"/>
    </source>
</evidence>
<evidence type="ECO:0000256" key="1">
    <source>
        <dbReference type="SAM" id="SignalP"/>
    </source>
</evidence>
<reference evidence="4" key="1">
    <citation type="journal article" date="2015" name="Genome Announc.">
        <title>High-Quality Draft Genome Sequence of Desulfovibrio carbinoliphilus FW-101-2B, an Organic Acid-Oxidizing Sulfate-Reducing Bacterium Isolated from Uranium(VI)-Contaminated Groundwater.</title>
        <authorList>
            <person name="Ramsay B.D."/>
            <person name="Hwang C."/>
            <person name="Woo H.L."/>
            <person name="Carroll S.L."/>
            <person name="Lucas S."/>
            <person name="Han J."/>
            <person name="Lapidus A.L."/>
            <person name="Cheng J.F."/>
            <person name="Goodwin L.A."/>
            <person name="Pitluck S."/>
            <person name="Peters L."/>
            <person name="Chertkov O."/>
            <person name="Held B."/>
            <person name="Detter J.C."/>
            <person name="Han C.S."/>
            <person name="Tapia R."/>
            <person name="Land M.L."/>
            <person name="Hauser L.J."/>
            <person name="Kyrpides N.C."/>
            <person name="Ivanova N.N."/>
            <person name="Mikhailova N."/>
            <person name="Pagani I."/>
            <person name="Woyke T."/>
            <person name="Arkin A.P."/>
            <person name="Dehal P."/>
            <person name="Chivian D."/>
            <person name="Criddle C.S."/>
            <person name="Wu W."/>
            <person name="Chakraborty R."/>
            <person name="Hazen T.C."/>
            <person name="Fields M.W."/>
        </authorList>
    </citation>
    <scope>NUCLEOTIDE SEQUENCE [LARGE SCALE GENOMIC DNA]</scope>
    <source>
        <strain evidence="4">FW-101-2B</strain>
    </source>
</reference>
<dbReference type="HOGENOM" id="CLU_810700_0_0_7"/>
<keyword evidence="1" id="KW-0732">Signal</keyword>
<evidence type="ECO:0000313" key="4">
    <source>
        <dbReference type="Proteomes" id="UP000004662"/>
    </source>
</evidence>
<dbReference type="InterPro" id="IPR039448">
    <property type="entry name" value="Beta_helix"/>
</dbReference>
<dbReference type="OrthoDB" id="339817at2"/>
<dbReference type="Pfam" id="PF13229">
    <property type="entry name" value="Beta_helix"/>
    <property type="match status" value="1"/>
</dbReference>
<feature type="signal peptide" evidence="1">
    <location>
        <begin position="1"/>
        <end position="23"/>
    </location>
</feature>
<evidence type="ECO:0000313" key="3">
    <source>
        <dbReference type="EMBL" id="EHJ46124.1"/>
    </source>
</evidence>
<dbReference type="SUPFAM" id="SSF51126">
    <property type="entry name" value="Pectin lyase-like"/>
    <property type="match status" value="1"/>
</dbReference>
<dbReference type="SMART" id="SM00710">
    <property type="entry name" value="PbH1"/>
    <property type="match status" value="7"/>
</dbReference>
<feature type="domain" description="Right handed beta helix" evidence="2">
    <location>
        <begin position="98"/>
        <end position="233"/>
    </location>
</feature>
<dbReference type="Gene3D" id="2.160.20.10">
    <property type="entry name" value="Single-stranded right-handed beta-helix, Pectin lyase-like"/>
    <property type="match status" value="1"/>
</dbReference>
<protein>
    <submittedName>
        <fullName evidence="3">Parallel beta-helix repeat protein</fullName>
    </submittedName>
</protein>